<keyword evidence="3" id="KW-1185">Reference proteome</keyword>
<name>A0A8K0XKE2_9AGAR</name>
<gene>
    <name evidence="2" type="ORF">BXZ70DRAFT_1052983</name>
</gene>
<sequence length="503" mass="54352">MATLPVPLHAWSTHQTVIGLPAPADKRTSLPVSNSTKSFWFTDADVRPVPHEGSEGPVTDGADICIIGSGITGVSAAYHLSRAFSGDNSLAASLGRPVKAVLFEAREFCSGATGTNGGHLTAHKFGEFRRWQKELGQEEAMRALEIEQYTVKELTRILKENGKEEYVDLTHGGRLMLMFSEQELTETKADYEAAKSAGADMTGVEWLSKEEVWRRYGAPYPAVLIPGNNLWPLKAVSVLYNLAQNSSANFSLNLHTRTPVTSISPIEASNAVANSPFPRRHTLTTPRGPVTCSYVLHATNAYASHLLPHLAGPNGIVPTRGQIIAVRASVPAKELSDVGGTGNEGFEYWFPRPVKSDAEETPLVIVGGGREVAKGFELYETDDSVINKDVGVALRAFLPATFPEKYDAEQDPEMEWTGIMGYTHSGDPFVGPVVDKGQRGDNPAYDGQFIAAGYAGHGMPRAFACAEAVVGMIVADIQGKMWSPPSWLPRGYLTQHKDASQTG</sequence>
<evidence type="ECO:0000313" key="2">
    <source>
        <dbReference type="EMBL" id="KAH8077870.1"/>
    </source>
</evidence>
<dbReference type="SUPFAM" id="SSF51971">
    <property type="entry name" value="Nucleotide-binding domain"/>
    <property type="match status" value="1"/>
</dbReference>
<comment type="caution">
    <text evidence="2">The sequence shown here is derived from an EMBL/GenBank/DDBJ whole genome shotgun (WGS) entry which is preliminary data.</text>
</comment>
<dbReference type="InterPro" id="IPR006076">
    <property type="entry name" value="FAD-dep_OxRdtase"/>
</dbReference>
<dbReference type="InterPro" id="IPR036188">
    <property type="entry name" value="FAD/NAD-bd_sf"/>
</dbReference>
<dbReference type="Gene3D" id="3.50.50.60">
    <property type="entry name" value="FAD/NAD(P)-binding domain"/>
    <property type="match status" value="1"/>
</dbReference>
<accession>A0A8K0XKE2</accession>
<dbReference type="Proteomes" id="UP000813824">
    <property type="component" value="Unassembled WGS sequence"/>
</dbReference>
<evidence type="ECO:0000313" key="3">
    <source>
        <dbReference type="Proteomes" id="UP000813824"/>
    </source>
</evidence>
<dbReference type="OrthoDB" id="429143at2759"/>
<proteinExistence type="predicted"/>
<reference evidence="2" key="1">
    <citation type="journal article" date="2021" name="New Phytol.">
        <title>Evolutionary innovations through gain and loss of genes in the ectomycorrhizal Boletales.</title>
        <authorList>
            <person name="Wu G."/>
            <person name="Miyauchi S."/>
            <person name="Morin E."/>
            <person name="Kuo A."/>
            <person name="Drula E."/>
            <person name="Varga T."/>
            <person name="Kohler A."/>
            <person name="Feng B."/>
            <person name="Cao Y."/>
            <person name="Lipzen A."/>
            <person name="Daum C."/>
            <person name="Hundley H."/>
            <person name="Pangilinan J."/>
            <person name="Johnson J."/>
            <person name="Barry K."/>
            <person name="LaButti K."/>
            <person name="Ng V."/>
            <person name="Ahrendt S."/>
            <person name="Min B."/>
            <person name="Choi I.G."/>
            <person name="Park H."/>
            <person name="Plett J.M."/>
            <person name="Magnuson J."/>
            <person name="Spatafora J.W."/>
            <person name="Nagy L.G."/>
            <person name="Henrissat B."/>
            <person name="Grigoriev I.V."/>
            <person name="Yang Z.L."/>
            <person name="Xu J."/>
            <person name="Martin F.M."/>
        </authorList>
    </citation>
    <scope>NUCLEOTIDE SEQUENCE</scope>
    <source>
        <strain evidence="2">KKN 215</strain>
    </source>
</reference>
<dbReference type="EMBL" id="JAEVFJ010000061">
    <property type="protein sequence ID" value="KAH8077870.1"/>
    <property type="molecule type" value="Genomic_DNA"/>
</dbReference>
<feature type="domain" description="FAD dependent oxidoreductase" evidence="1">
    <location>
        <begin position="63"/>
        <end position="470"/>
    </location>
</feature>
<dbReference type="AlphaFoldDB" id="A0A8K0XKE2"/>
<organism evidence="2 3">
    <name type="scientific">Cristinia sonorae</name>
    <dbReference type="NCBI Taxonomy" id="1940300"/>
    <lineage>
        <taxon>Eukaryota</taxon>
        <taxon>Fungi</taxon>
        <taxon>Dikarya</taxon>
        <taxon>Basidiomycota</taxon>
        <taxon>Agaricomycotina</taxon>
        <taxon>Agaricomycetes</taxon>
        <taxon>Agaricomycetidae</taxon>
        <taxon>Agaricales</taxon>
        <taxon>Pleurotineae</taxon>
        <taxon>Stephanosporaceae</taxon>
        <taxon>Cristinia</taxon>
    </lineage>
</organism>
<evidence type="ECO:0000259" key="1">
    <source>
        <dbReference type="Pfam" id="PF01266"/>
    </source>
</evidence>
<dbReference type="PANTHER" id="PTHR13847">
    <property type="entry name" value="SARCOSINE DEHYDROGENASE-RELATED"/>
    <property type="match status" value="1"/>
</dbReference>
<dbReference type="GO" id="GO:0005737">
    <property type="term" value="C:cytoplasm"/>
    <property type="evidence" value="ECO:0007669"/>
    <property type="project" value="TreeGrafter"/>
</dbReference>
<dbReference type="Pfam" id="PF01266">
    <property type="entry name" value="DAO"/>
    <property type="match status" value="1"/>
</dbReference>
<protein>
    <submittedName>
        <fullName evidence="2">FAD dependent oxidoreductase</fullName>
    </submittedName>
</protein>
<dbReference type="Gene3D" id="3.30.9.10">
    <property type="entry name" value="D-Amino Acid Oxidase, subunit A, domain 2"/>
    <property type="match status" value="1"/>
</dbReference>
<dbReference type="PANTHER" id="PTHR13847:SF260">
    <property type="entry name" value="FAD DEPENDENT OXIDOREDUCTASE DOMAIN-CONTAINING PROTEIN"/>
    <property type="match status" value="1"/>
</dbReference>